<dbReference type="Proteomes" id="UP000198943">
    <property type="component" value="Unassembled WGS sequence"/>
</dbReference>
<dbReference type="Gene3D" id="2.30.40.10">
    <property type="entry name" value="Urease, subunit C, domain 1"/>
    <property type="match status" value="1"/>
</dbReference>
<evidence type="ECO:0000256" key="1">
    <source>
        <dbReference type="ARBA" id="ARBA00022723"/>
    </source>
</evidence>
<evidence type="ECO:0000313" key="7">
    <source>
        <dbReference type="Proteomes" id="UP000198943"/>
    </source>
</evidence>
<comment type="cofactor">
    <cofactor evidence="4">
        <name>Zn(2+)</name>
        <dbReference type="ChEBI" id="CHEBI:29105"/>
    </cofactor>
    <text evidence="4">Binds 1 zinc ion per subunit.</text>
</comment>
<evidence type="ECO:0000256" key="3">
    <source>
        <dbReference type="ARBA" id="ARBA00022833"/>
    </source>
</evidence>
<dbReference type="PANTHER" id="PTHR43794">
    <property type="entry name" value="AMINOHYDROLASE SSNA-RELATED"/>
    <property type="match status" value="1"/>
</dbReference>
<dbReference type="InterPro" id="IPR006680">
    <property type="entry name" value="Amidohydro-rel"/>
</dbReference>
<dbReference type="HAMAP" id="MF_01281">
    <property type="entry name" value="MTA_SAH_deamin"/>
    <property type="match status" value="1"/>
</dbReference>
<comment type="catalytic activity">
    <reaction evidence="4">
        <text>S-adenosyl-L-homocysteine + H2O + H(+) = S-inosyl-L-homocysteine + NH4(+)</text>
        <dbReference type="Rhea" id="RHEA:20716"/>
        <dbReference type="ChEBI" id="CHEBI:15377"/>
        <dbReference type="ChEBI" id="CHEBI:15378"/>
        <dbReference type="ChEBI" id="CHEBI:28938"/>
        <dbReference type="ChEBI" id="CHEBI:57856"/>
        <dbReference type="ChEBI" id="CHEBI:57985"/>
        <dbReference type="EC" id="3.5.4.28"/>
    </reaction>
</comment>
<feature type="binding site" evidence="4">
    <location>
        <position position="209"/>
    </location>
    <ligand>
        <name>Zn(2+)</name>
        <dbReference type="ChEBI" id="CHEBI:29105"/>
    </ligand>
</feature>
<comment type="catalytic activity">
    <reaction evidence="4">
        <text>S-methyl-5'-thioadenosine + H2O + H(+) = S-methyl-5'-thioinosine + NH4(+)</text>
        <dbReference type="Rhea" id="RHEA:25025"/>
        <dbReference type="ChEBI" id="CHEBI:15377"/>
        <dbReference type="ChEBI" id="CHEBI:15378"/>
        <dbReference type="ChEBI" id="CHEBI:17509"/>
        <dbReference type="ChEBI" id="CHEBI:28938"/>
        <dbReference type="ChEBI" id="CHEBI:48595"/>
        <dbReference type="EC" id="3.5.4.31"/>
    </reaction>
</comment>
<feature type="binding site" evidence="4">
    <location>
        <position position="182"/>
    </location>
    <ligand>
        <name>substrate</name>
    </ligand>
</feature>
<comment type="function">
    <text evidence="4">Catalyzes the deamination of 5-methylthioadenosine and S-adenosyl-L-homocysteine into 5-methylthioinosine and S-inosyl-L-homocysteine, respectively. Is also able to deaminate adenosine.</text>
</comment>
<dbReference type="RefSeq" id="WP_093729640.1">
    <property type="nucleotide sequence ID" value="NZ_FMYW01000003.1"/>
</dbReference>
<keyword evidence="2 4" id="KW-0378">Hydrolase</keyword>
<protein>
    <recommendedName>
        <fullName evidence="4">5-methylthioadenosine/S-adenosylhomocysteine deaminase</fullName>
        <shortName evidence="4">MTA/SAH deaminase</shortName>
        <ecNumber evidence="4">3.5.4.28</ecNumber>
        <ecNumber evidence="4">3.5.4.31</ecNumber>
    </recommendedName>
</protein>
<dbReference type="AlphaFoldDB" id="A0A1G6JNV8"/>
<dbReference type="InterPro" id="IPR050287">
    <property type="entry name" value="MTA/SAH_deaminase"/>
</dbReference>
<keyword evidence="7" id="KW-1185">Reference proteome</keyword>
<gene>
    <name evidence="4" type="primary">mtaD</name>
    <name evidence="6" type="ORF">SAMN04487864_103202</name>
</gene>
<dbReference type="PANTHER" id="PTHR43794:SF11">
    <property type="entry name" value="AMIDOHYDROLASE-RELATED DOMAIN-CONTAINING PROTEIN"/>
    <property type="match status" value="1"/>
</dbReference>
<keyword evidence="1 4" id="KW-0479">Metal-binding</keyword>
<feature type="binding site" evidence="4">
    <location>
        <position position="64"/>
    </location>
    <ligand>
        <name>Zn(2+)</name>
        <dbReference type="ChEBI" id="CHEBI:29105"/>
    </ligand>
</feature>
<dbReference type="OrthoDB" id="9807210at2"/>
<organism evidence="6 7">
    <name type="scientific">Succiniclasticum ruminis</name>
    <dbReference type="NCBI Taxonomy" id="40841"/>
    <lineage>
        <taxon>Bacteria</taxon>
        <taxon>Bacillati</taxon>
        <taxon>Bacillota</taxon>
        <taxon>Negativicutes</taxon>
        <taxon>Acidaminococcales</taxon>
        <taxon>Acidaminococcaceae</taxon>
        <taxon>Succiniclasticum</taxon>
    </lineage>
</organism>
<dbReference type="InterPro" id="IPR011059">
    <property type="entry name" value="Metal-dep_hydrolase_composite"/>
</dbReference>
<dbReference type="Pfam" id="PF01979">
    <property type="entry name" value="Amidohydro_1"/>
    <property type="match status" value="1"/>
</dbReference>
<dbReference type="Gene3D" id="3.20.20.140">
    <property type="entry name" value="Metal-dependent hydrolases"/>
    <property type="match status" value="1"/>
</dbReference>
<evidence type="ECO:0000313" key="6">
    <source>
        <dbReference type="EMBL" id="SDC20341.1"/>
    </source>
</evidence>
<feature type="binding site" evidence="4">
    <location>
        <position position="62"/>
    </location>
    <ligand>
        <name>Zn(2+)</name>
        <dbReference type="ChEBI" id="CHEBI:29105"/>
    </ligand>
</feature>
<evidence type="ECO:0000256" key="2">
    <source>
        <dbReference type="ARBA" id="ARBA00022801"/>
    </source>
</evidence>
<comment type="similarity">
    <text evidence="4">Belongs to the metallo-dependent hydrolases superfamily. MTA/SAH deaminase family.</text>
</comment>
<feature type="binding site" evidence="4">
    <location>
        <position position="297"/>
    </location>
    <ligand>
        <name>Zn(2+)</name>
        <dbReference type="ChEBI" id="CHEBI:29105"/>
    </ligand>
</feature>
<feature type="domain" description="Amidohydrolase-related" evidence="5">
    <location>
        <begin position="55"/>
        <end position="400"/>
    </location>
</feature>
<reference evidence="7" key="1">
    <citation type="submission" date="2016-10" db="EMBL/GenBank/DDBJ databases">
        <authorList>
            <person name="Varghese N."/>
            <person name="Submissions S."/>
        </authorList>
    </citation>
    <scope>NUCLEOTIDE SEQUENCE [LARGE SCALE GENOMIC DNA]</scope>
    <source>
        <strain evidence="7">DSM 11005</strain>
    </source>
</reference>
<dbReference type="GO" id="GO:0046872">
    <property type="term" value="F:metal ion binding"/>
    <property type="evidence" value="ECO:0007669"/>
    <property type="project" value="UniProtKB-KW"/>
</dbReference>
<comment type="caution">
    <text evidence="4">Lacks conserved residue(s) required for the propagation of feature annotation.</text>
</comment>
<dbReference type="FunFam" id="3.20.20.140:FF:000014">
    <property type="entry name" value="5-methylthioadenosine/S-adenosylhomocysteine deaminase"/>
    <property type="match status" value="1"/>
</dbReference>
<feature type="binding site" evidence="4">
    <location>
        <position position="91"/>
    </location>
    <ligand>
        <name>substrate</name>
    </ligand>
</feature>
<proteinExistence type="inferred from homology"/>
<feature type="binding site" evidence="4">
    <location>
        <position position="212"/>
    </location>
    <ligand>
        <name>substrate</name>
    </ligand>
</feature>
<keyword evidence="3 4" id="KW-0862">Zinc</keyword>
<dbReference type="EMBL" id="FMYW01000003">
    <property type="protein sequence ID" value="SDC20341.1"/>
    <property type="molecule type" value="Genomic_DNA"/>
</dbReference>
<sequence>MKKILISNVEIVTDSPAYKKKYIGITGNKISYIGIKKPKGYEDAYQIDGTGKLAAAGMVNAHTHIAMCLLRSYADDMALMDWLQNKVWPAEAGLQKGDCYVGTQLGILEMLKSGTTAYADMYFFMDETAQASKEAGIRACLSRGLMGDKYDKNDERLKENVQLYKDWNGADDGLITVMLGPHAPYTCSKEYLKLLVDTAGELGCQLHMHLAETEQEVKNCVKNFGETPIKYADSLGILDRGCLIAHGVWVTDEEMEIMAAKKARVAHNPQSNLKLASGIAPVEKMLAKGITVGLGTDGATSNNNLDMLEEARLTAMLHKGVTYDPLCIPAATAWDMATYQGAKCLGYDKLGKLEKGWLADIVLYDMNKPHWYPRNNRMSLLVYAANANDADTTIINGKVVMEKGEVKALDAEKIYFEADRIAKRLTGK</sequence>
<dbReference type="SUPFAM" id="SSF51556">
    <property type="entry name" value="Metallo-dependent hydrolases"/>
    <property type="match status" value="1"/>
</dbReference>
<feature type="binding site" evidence="4">
    <location>
        <position position="143"/>
    </location>
    <ligand>
        <name>substrate</name>
    </ligand>
</feature>
<dbReference type="EC" id="3.5.4.31" evidence="4"/>
<dbReference type="SUPFAM" id="SSF51338">
    <property type="entry name" value="Composite domain of metallo-dependent hydrolases"/>
    <property type="match status" value="1"/>
</dbReference>
<evidence type="ECO:0000259" key="5">
    <source>
        <dbReference type="Pfam" id="PF01979"/>
    </source>
</evidence>
<dbReference type="CDD" id="cd01298">
    <property type="entry name" value="ATZ_TRZ_like"/>
    <property type="match status" value="1"/>
</dbReference>
<name>A0A1G6JNV8_9FIRM</name>
<evidence type="ECO:0000256" key="4">
    <source>
        <dbReference type="HAMAP-Rule" id="MF_01281"/>
    </source>
</evidence>
<dbReference type="EC" id="3.5.4.28" evidence="4"/>
<dbReference type="GO" id="GO:0050270">
    <property type="term" value="F:S-adenosylhomocysteine deaminase activity"/>
    <property type="evidence" value="ECO:0007669"/>
    <property type="project" value="UniProtKB-UniRule"/>
</dbReference>
<accession>A0A1G6JNV8</accession>
<dbReference type="InterPro" id="IPR023512">
    <property type="entry name" value="Deaminase_MtaD/DadD"/>
</dbReference>
<feature type="binding site" evidence="4">
    <location>
        <position position="297"/>
    </location>
    <ligand>
        <name>substrate</name>
    </ligand>
</feature>
<dbReference type="GO" id="GO:0090614">
    <property type="term" value="F:5'-methylthioadenosine deaminase activity"/>
    <property type="evidence" value="ECO:0007669"/>
    <property type="project" value="UniProtKB-UniRule"/>
</dbReference>
<dbReference type="InterPro" id="IPR032466">
    <property type="entry name" value="Metal_Hydrolase"/>
</dbReference>